<sequence length="43" mass="5125">MNVNSLRNGNKFSLNSFTEFSFYKSLDHDNGRYGSLYFCQRYC</sequence>
<reference evidence="1" key="2">
    <citation type="journal article" date="2015" name="Fish Shellfish Immunol.">
        <title>Early steps in the European eel (Anguilla anguilla)-Vibrio vulnificus interaction in the gills: Role of the RtxA13 toxin.</title>
        <authorList>
            <person name="Callol A."/>
            <person name="Pajuelo D."/>
            <person name="Ebbesson L."/>
            <person name="Teles M."/>
            <person name="MacKenzie S."/>
            <person name="Amaro C."/>
        </authorList>
    </citation>
    <scope>NUCLEOTIDE SEQUENCE</scope>
</reference>
<organism evidence="1">
    <name type="scientific">Anguilla anguilla</name>
    <name type="common">European freshwater eel</name>
    <name type="synonym">Muraena anguilla</name>
    <dbReference type="NCBI Taxonomy" id="7936"/>
    <lineage>
        <taxon>Eukaryota</taxon>
        <taxon>Metazoa</taxon>
        <taxon>Chordata</taxon>
        <taxon>Craniata</taxon>
        <taxon>Vertebrata</taxon>
        <taxon>Euteleostomi</taxon>
        <taxon>Actinopterygii</taxon>
        <taxon>Neopterygii</taxon>
        <taxon>Teleostei</taxon>
        <taxon>Anguilliformes</taxon>
        <taxon>Anguillidae</taxon>
        <taxon>Anguilla</taxon>
    </lineage>
</organism>
<name>A0A0E9TL36_ANGAN</name>
<dbReference type="AlphaFoldDB" id="A0A0E9TL36"/>
<protein>
    <submittedName>
        <fullName evidence="1">Uncharacterized protein</fullName>
    </submittedName>
</protein>
<reference evidence="1" key="1">
    <citation type="submission" date="2014-11" db="EMBL/GenBank/DDBJ databases">
        <authorList>
            <person name="Amaro Gonzalez C."/>
        </authorList>
    </citation>
    <scope>NUCLEOTIDE SEQUENCE</scope>
</reference>
<evidence type="ECO:0000313" key="1">
    <source>
        <dbReference type="EMBL" id="JAH53448.1"/>
    </source>
</evidence>
<accession>A0A0E9TL36</accession>
<dbReference type="EMBL" id="GBXM01055129">
    <property type="protein sequence ID" value="JAH53448.1"/>
    <property type="molecule type" value="Transcribed_RNA"/>
</dbReference>
<proteinExistence type="predicted"/>